<dbReference type="Pfam" id="PF00126">
    <property type="entry name" value="HTH_1"/>
    <property type="match status" value="1"/>
</dbReference>
<dbReference type="Gene3D" id="1.10.10.10">
    <property type="entry name" value="Winged helix-like DNA-binding domain superfamily/Winged helix DNA-binding domain"/>
    <property type="match status" value="1"/>
</dbReference>
<evidence type="ECO:0000256" key="1">
    <source>
        <dbReference type="ARBA" id="ARBA00009437"/>
    </source>
</evidence>
<dbReference type="InterPro" id="IPR005119">
    <property type="entry name" value="LysR_subst-bd"/>
</dbReference>
<dbReference type="SUPFAM" id="SSF46785">
    <property type="entry name" value="Winged helix' DNA-binding domain"/>
    <property type="match status" value="1"/>
</dbReference>
<dbReference type="InterPro" id="IPR036390">
    <property type="entry name" value="WH_DNA-bd_sf"/>
</dbReference>
<dbReference type="SUPFAM" id="SSF53850">
    <property type="entry name" value="Periplasmic binding protein-like II"/>
    <property type="match status" value="1"/>
</dbReference>
<dbReference type="Proteomes" id="UP000635983">
    <property type="component" value="Unassembled WGS sequence"/>
</dbReference>
<keyword evidence="4" id="KW-0804">Transcription</keyword>
<organism evidence="7 8">
    <name type="scientific">Pseudomonas matsuisoli</name>
    <dbReference type="NCBI Taxonomy" id="1515666"/>
    <lineage>
        <taxon>Bacteria</taxon>
        <taxon>Pseudomonadati</taxon>
        <taxon>Pseudomonadota</taxon>
        <taxon>Gammaproteobacteria</taxon>
        <taxon>Pseudomonadales</taxon>
        <taxon>Pseudomonadaceae</taxon>
        <taxon>Pseudomonas</taxon>
    </lineage>
</organism>
<gene>
    <name evidence="7" type="ORF">GCM10009304_32550</name>
</gene>
<dbReference type="PANTHER" id="PTHR30419">
    <property type="entry name" value="HTH-TYPE TRANSCRIPTIONAL REGULATOR YBHD"/>
    <property type="match status" value="1"/>
</dbReference>
<evidence type="ECO:0000256" key="5">
    <source>
        <dbReference type="SAM" id="MobiDB-lite"/>
    </source>
</evidence>
<feature type="region of interest" description="Disordered" evidence="5">
    <location>
        <begin position="306"/>
        <end position="327"/>
    </location>
</feature>
<accession>A0A917UZQ0</accession>
<dbReference type="InterPro" id="IPR036388">
    <property type="entry name" value="WH-like_DNA-bd_sf"/>
</dbReference>
<keyword evidence="8" id="KW-1185">Reference proteome</keyword>
<evidence type="ECO:0000256" key="3">
    <source>
        <dbReference type="ARBA" id="ARBA00023125"/>
    </source>
</evidence>
<dbReference type="InterPro" id="IPR000847">
    <property type="entry name" value="LysR_HTH_N"/>
</dbReference>
<evidence type="ECO:0000313" key="8">
    <source>
        <dbReference type="Proteomes" id="UP000635983"/>
    </source>
</evidence>
<protein>
    <recommendedName>
        <fullName evidence="6">HTH lysR-type domain-containing protein</fullName>
    </recommendedName>
</protein>
<dbReference type="GO" id="GO:0003677">
    <property type="term" value="F:DNA binding"/>
    <property type="evidence" value="ECO:0007669"/>
    <property type="project" value="UniProtKB-KW"/>
</dbReference>
<dbReference type="PANTHER" id="PTHR30419:SF8">
    <property type="entry name" value="NITROGEN ASSIMILATION TRANSCRIPTIONAL ACTIVATOR-RELATED"/>
    <property type="match status" value="1"/>
</dbReference>
<dbReference type="GO" id="GO:0003700">
    <property type="term" value="F:DNA-binding transcription factor activity"/>
    <property type="evidence" value="ECO:0007669"/>
    <property type="project" value="InterPro"/>
</dbReference>
<dbReference type="EMBL" id="BMPO01000008">
    <property type="protein sequence ID" value="GGK04053.1"/>
    <property type="molecule type" value="Genomic_DNA"/>
</dbReference>
<dbReference type="Gene3D" id="3.40.190.290">
    <property type="match status" value="1"/>
</dbReference>
<dbReference type="InterPro" id="IPR050950">
    <property type="entry name" value="HTH-type_LysR_regulators"/>
</dbReference>
<name>A0A917UZQ0_9PSED</name>
<comment type="similarity">
    <text evidence="1">Belongs to the LysR transcriptional regulatory family.</text>
</comment>
<keyword evidence="2" id="KW-0805">Transcription regulation</keyword>
<dbReference type="PROSITE" id="PS50931">
    <property type="entry name" value="HTH_LYSR"/>
    <property type="match status" value="1"/>
</dbReference>
<proteinExistence type="inferred from homology"/>
<dbReference type="RefSeq" id="WP_188984528.1">
    <property type="nucleotide sequence ID" value="NZ_BMPO01000008.1"/>
</dbReference>
<evidence type="ECO:0000313" key="7">
    <source>
        <dbReference type="EMBL" id="GGK04053.1"/>
    </source>
</evidence>
<feature type="domain" description="HTH lysR-type" evidence="6">
    <location>
        <begin position="12"/>
        <end position="69"/>
    </location>
</feature>
<dbReference type="Pfam" id="PF03466">
    <property type="entry name" value="LysR_substrate"/>
    <property type="match status" value="1"/>
</dbReference>
<dbReference type="AlphaFoldDB" id="A0A917UZQ0"/>
<sequence>MLPSINSILSRLRLKQLRLLIALGEQGSLIKAAEQVAISQPGATKALQEIEATFGTTLFVRTHRGLEPNDLGHCAIRYAKLIQTDLGHLRDEMIGILQGHGGRLAVGTIMGAVPFLSEALSALLERRPTLSVEIVEDTSARLLKLLDQGRLDVAVCRTSISRQPELYDSLPIRQETLAVVASRAHPLASRETLELADLAESRWVVYSANMPMRVTLEREFHDAGIHFPTQLLETTSAFTTLTLLQKNPNLVALLSIDVARFCTAFGMTTILPLRLRNTSEPYELITRRGATVSPVARLLIDQLTSSPSFEQGTDGTSSADRDVGHDP</sequence>
<evidence type="ECO:0000256" key="4">
    <source>
        <dbReference type="ARBA" id="ARBA00023163"/>
    </source>
</evidence>
<reference evidence="7" key="2">
    <citation type="submission" date="2020-09" db="EMBL/GenBank/DDBJ databases">
        <authorList>
            <person name="Sun Q."/>
            <person name="Ohkuma M."/>
        </authorList>
    </citation>
    <scope>NUCLEOTIDE SEQUENCE</scope>
    <source>
        <strain evidence="7">JCM 30078</strain>
    </source>
</reference>
<evidence type="ECO:0000259" key="6">
    <source>
        <dbReference type="PROSITE" id="PS50931"/>
    </source>
</evidence>
<evidence type="ECO:0000256" key="2">
    <source>
        <dbReference type="ARBA" id="ARBA00023015"/>
    </source>
</evidence>
<reference evidence="7" key="1">
    <citation type="journal article" date="2014" name="Int. J. Syst. Evol. Microbiol.">
        <title>Complete genome sequence of Corynebacterium casei LMG S-19264T (=DSM 44701T), isolated from a smear-ripened cheese.</title>
        <authorList>
            <consortium name="US DOE Joint Genome Institute (JGI-PGF)"/>
            <person name="Walter F."/>
            <person name="Albersmeier A."/>
            <person name="Kalinowski J."/>
            <person name="Ruckert C."/>
        </authorList>
    </citation>
    <scope>NUCLEOTIDE SEQUENCE</scope>
    <source>
        <strain evidence="7">JCM 30078</strain>
    </source>
</reference>
<feature type="compositionally biased region" description="Polar residues" evidence="5">
    <location>
        <begin position="306"/>
        <end position="318"/>
    </location>
</feature>
<keyword evidence="3" id="KW-0238">DNA-binding</keyword>
<dbReference type="GO" id="GO:0005829">
    <property type="term" value="C:cytosol"/>
    <property type="evidence" value="ECO:0007669"/>
    <property type="project" value="TreeGrafter"/>
</dbReference>
<comment type="caution">
    <text evidence="7">The sequence shown here is derived from an EMBL/GenBank/DDBJ whole genome shotgun (WGS) entry which is preliminary data.</text>
</comment>